<organism evidence="9 10">
    <name type="scientific">Sneathia sanguinegens</name>
    <dbReference type="NCBI Taxonomy" id="40543"/>
    <lineage>
        <taxon>Bacteria</taxon>
        <taxon>Fusobacteriati</taxon>
        <taxon>Fusobacteriota</taxon>
        <taxon>Fusobacteriia</taxon>
        <taxon>Fusobacteriales</taxon>
        <taxon>Leptotrichiaceae</taxon>
        <taxon>Sneathia</taxon>
    </lineage>
</organism>
<evidence type="ECO:0000256" key="6">
    <source>
        <dbReference type="ARBA" id="ARBA00022683"/>
    </source>
</evidence>
<keyword evidence="4" id="KW-0762">Sugar transport</keyword>
<comment type="subcellular location">
    <subcellularLocation>
        <location evidence="1">Cytoplasm</location>
    </subcellularLocation>
</comment>
<keyword evidence="6" id="KW-0598">Phosphotransferase system</keyword>
<dbReference type="SUPFAM" id="SSF52728">
    <property type="entry name" value="PTS IIb component"/>
    <property type="match status" value="1"/>
</dbReference>
<evidence type="ECO:0000256" key="2">
    <source>
        <dbReference type="ARBA" id="ARBA00022448"/>
    </source>
</evidence>
<dbReference type="Gene3D" id="3.40.35.10">
    <property type="entry name" value="Phosphotransferase system, sorbose subfamily IIB component"/>
    <property type="match status" value="1"/>
</dbReference>
<dbReference type="CDD" id="cd00001">
    <property type="entry name" value="PTS_IIB_man"/>
    <property type="match status" value="1"/>
</dbReference>
<proteinExistence type="predicted"/>
<dbReference type="NCBIfam" id="NF008508">
    <property type="entry name" value="PRK11425.1"/>
    <property type="match status" value="1"/>
</dbReference>
<evidence type="ECO:0000256" key="3">
    <source>
        <dbReference type="ARBA" id="ARBA00022490"/>
    </source>
</evidence>
<dbReference type="EMBL" id="JASSPP010000001">
    <property type="protein sequence ID" value="MDK9580086.1"/>
    <property type="molecule type" value="Genomic_DNA"/>
</dbReference>
<evidence type="ECO:0000256" key="1">
    <source>
        <dbReference type="ARBA" id="ARBA00004496"/>
    </source>
</evidence>
<reference evidence="9 10" key="1">
    <citation type="submission" date="2023-06" db="EMBL/GenBank/DDBJ databases">
        <title>Antibody response to the Sneathia vaginalis cytopathogenic toxin A during pregnancy.</title>
        <authorList>
            <person name="Mccoy Z.T."/>
            <person name="Serrano M.G."/>
            <person name="Spaine K."/>
            <person name="Edwards D.J."/>
            <person name="Buck G.A."/>
            <person name="Jefferson K."/>
        </authorList>
    </citation>
    <scope>NUCLEOTIDE SEQUENCE [LARGE SCALE GENOMIC DNA]</scope>
    <source>
        <strain evidence="9 10">CCUG 42621</strain>
    </source>
</reference>
<keyword evidence="3" id="KW-0963">Cytoplasm</keyword>
<gene>
    <name evidence="9" type="primary">agaV</name>
    <name evidence="9" type="ORF">QQA45_00880</name>
</gene>
<dbReference type="PROSITE" id="PS51101">
    <property type="entry name" value="PTS_EIIB_TYPE_4"/>
    <property type="match status" value="1"/>
</dbReference>
<name>A0ABT7HHU4_9FUSO</name>
<dbReference type="InterPro" id="IPR004720">
    <property type="entry name" value="PTS_IIB_sorbose-sp"/>
</dbReference>
<evidence type="ECO:0000256" key="5">
    <source>
        <dbReference type="ARBA" id="ARBA00022679"/>
    </source>
</evidence>
<dbReference type="Proteomes" id="UP001225134">
    <property type="component" value="Unassembled WGS sequence"/>
</dbReference>
<feature type="domain" description="PTS EIIB type-4" evidence="8">
    <location>
        <begin position="10"/>
        <end position="167"/>
    </location>
</feature>
<evidence type="ECO:0000313" key="10">
    <source>
        <dbReference type="Proteomes" id="UP001225134"/>
    </source>
</evidence>
<evidence type="ECO:0000259" key="8">
    <source>
        <dbReference type="PROSITE" id="PS51101"/>
    </source>
</evidence>
<keyword evidence="2" id="KW-0813">Transport</keyword>
<sequence length="167" mass="18445">MVDTSCGGGAMPNILAARIDNRLIHGQVGMTWVNSLQANLILVANDEVSKDTVQQSLMDMVVPSGVQTRYFSIEKTAQVINKASDRQKILLVVKTIADVERLTKLGLKLDEWIVGNLHFSEGKKQITSTVSVTEEEVNIFKNLMKQNIRFTIKGVPSDSGQDMSKLI</sequence>
<evidence type="ECO:0000256" key="4">
    <source>
        <dbReference type="ARBA" id="ARBA00022597"/>
    </source>
</evidence>
<keyword evidence="10" id="KW-1185">Reference proteome</keyword>
<evidence type="ECO:0000313" key="9">
    <source>
        <dbReference type="EMBL" id="MDK9580086.1"/>
    </source>
</evidence>
<keyword evidence="7" id="KW-0418">Kinase</keyword>
<dbReference type="InterPro" id="IPR036667">
    <property type="entry name" value="PTS_IIB_sorbose-sp_sf"/>
</dbReference>
<comment type="caution">
    <text evidence="9">The sequence shown here is derived from an EMBL/GenBank/DDBJ whole genome shotgun (WGS) entry which is preliminary data.</text>
</comment>
<keyword evidence="5" id="KW-0808">Transferase</keyword>
<dbReference type="Pfam" id="PF03830">
    <property type="entry name" value="PTSIIB_sorb"/>
    <property type="match status" value="1"/>
</dbReference>
<evidence type="ECO:0000256" key="7">
    <source>
        <dbReference type="ARBA" id="ARBA00022777"/>
    </source>
</evidence>
<accession>A0ABT7HHU4</accession>
<protein>
    <submittedName>
        <fullName evidence="9">PTS N-acetylgalactosamine transporter subunit IIB</fullName>
    </submittedName>
</protein>